<dbReference type="InterPro" id="IPR036291">
    <property type="entry name" value="NAD(P)-bd_dom_sf"/>
</dbReference>
<dbReference type="Pfam" id="PF08240">
    <property type="entry name" value="ADH_N"/>
    <property type="match status" value="1"/>
</dbReference>
<keyword evidence="3" id="KW-0175">Coiled coil</keyword>
<reference evidence="6" key="1">
    <citation type="journal article" date="2017" name="Genome Biol. Evol.">
        <title>The complete genome sequence of the phytopathogenic fungus Sclerotinia sclerotiorum reveals insights into the genome architecture of broad host range pathogens.</title>
        <authorList>
            <person name="Derbyshire M."/>
            <person name="Denton-Giles M."/>
            <person name="Hegedus D."/>
            <person name="Seifbarghy S."/>
            <person name="Rollins J."/>
            <person name="van Kan J."/>
            <person name="Seidl M.F."/>
            <person name="Faino L."/>
            <person name="Mbengue M."/>
            <person name="Navaud O."/>
            <person name="Raffaele S."/>
            <person name="Hammond-Kosack K."/>
            <person name="Heard S."/>
            <person name="Oliver R."/>
        </authorList>
    </citation>
    <scope>NUCLEOTIDE SEQUENCE [LARGE SCALE GENOMIC DNA]</scope>
    <source>
        <strain evidence="6">ATCC 18683 / 1980 / Ss-1</strain>
    </source>
</reference>
<dbReference type="SUPFAM" id="SSF51735">
    <property type="entry name" value="NAD(P)-binding Rossmann-fold domains"/>
    <property type="match status" value="1"/>
</dbReference>
<dbReference type="SUPFAM" id="SSF50129">
    <property type="entry name" value="GroES-like"/>
    <property type="match status" value="1"/>
</dbReference>
<evidence type="ECO:0000259" key="4">
    <source>
        <dbReference type="SMART" id="SM00829"/>
    </source>
</evidence>
<protein>
    <recommendedName>
        <fullName evidence="4">Enoyl reductase (ER) domain-containing protein</fullName>
    </recommendedName>
</protein>
<evidence type="ECO:0000313" key="6">
    <source>
        <dbReference type="Proteomes" id="UP000177798"/>
    </source>
</evidence>
<dbReference type="Gene3D" id="3.40.50.720">
    <property type="entry name" value="NAD(P)-binding Rossmann-like Domain"/>
    <property type="match status" value="1"/>
</dbReference>
<dbReference type="Proteomes" id="UP000177798">
    <property type="component" value="Chromosome 1"/>
</dbReference>
<dbReference type="CDD" id="cd08249">
    <property type="entry name" value="enoyl_reductase_like"/>
    <property type="match status" value="1"/>
</dbReference>
<dbReference type="InterPro" id="IPR013154">
    <property type="entry name" value="ADH-like_N"/>
</dbReference>
<sequence>MSTHTAVVTVSIGAPLQTLQVPTVKPEKDEVRVRVEWTASSPLDLHQNDGGLLVTHPQILGDTIAGRVVEVGNEGDVGGLRVGDWVFGFTYRSQKEKAQQEFVTLPWFLLGKIPDGIPPQEAVALPSSFVTVFHTATAELGLELPWPKPEGFVPVHRDKCILIWGGSSSVGQYAIQILTYYGYTNIITTASKTHHALLRKFGAVHTFDYRDDDITDAILRSAELINQERKESLIPFILDCIGSKQGSLAPLSKIAQNGARVAILLPVIVRDAGVDVSPEYSMDVDVSAQWVEGVETRGVRTHFYLDNKFFKEKLQPEIMPDLLAKGVVQLNRIKVVEGEALLERAQKALDALRRRENSGERLVWRVAGGGV</sequence>
<dbReference type="Gene3D" id="3.90.180.10">
    <property type="entry name" value="Medium-chain alcohol dehydrogenases, catalytic domain"/>
    <property type="match status" value="1"/>
</dbReference>
<keyword evidence="2" id="KW-0560">Oxidoreductase</keyword>
<evidence type="ECO:0000256" key="1">
    <source>
        <dbReference type="ARBA" id="ARBA00008072"/>
    </source>
</evidence>
<evidence type="ECO:0000256" key="3">
    <source>
        <dbReference type="SAM" id="Coils"/>
    </source>
</evidence>
<dbReference type="GO" id="GO:0016651">
    <property type="term" value="F:oxidoreductase activity, acting on NAD(P)H"/>
    <property type="evidence" value="ECO:0007669"/>
    <property type="project" value="InterPro"/>
</dbReference>
<dbReference type="OrthoDB" id="9992527at2759"/>
<dbReference type="EMBL" id="CP017814">
    <property type="protein sequence ID" value="APA05360.1"/>
    <property type="molecule type" value="Genomic_DNA"/>
</dbReference>
<feature type="coiled-coil region" evidence="3">
    <location>
        <begin position="335"/>
        <end position="362"/>
    </location>
</feature>
<comment type="similarity">
    <text evidence="1">Belongs to the zinc-containing alcohol dehydrogenase family.</text>
</comment>
<evidence type="ECO:0000256" key="2">
    <source>
        <dbReference type="ARBA" id="ARBA00023002"/>
    </source>
</evidence>
<gene>
    <name evidence="5" type="ORF">sscle_01g001300</name>
</gene>
<dbReference type="PANTHER" id="PTHR45348:SF3">
    <property type="entry name" value="ENOYL REDUCTASE (ER) DOMAIN-CONTAINING PROTEIN"/>
    <property type="match status" value="1"/>
</dbReference>
<dbReference type="AlphaFoldDB" id="A0A1D9PRS7"/>
<proteinExistence type="inferred from homology"/>
<organism evidence="5 6">
    <name type="scientific">Sclerotinia sclerotiorum (strain ATCC 18683 / 1980 / Ss-1)</name>
    <name type="common">White mold</name>
    <name type="synonym">Whetzelinia sclerotiorum</name>
    <dbReference type="NCBI Taxonomy" id="665079"/>
    <lineage>
        <taxon>Eukaryota</taxon>
        <taxon>Fungi</taxon>
        <taxon>Dikarya</taxon>
        <taxon>Ascomycota</taxon>
        <taxon>Pezizomycotina</taxon>
        <taxon>Leotiomycetes</taxon>
        <taxon>Helotiales</taxon>
        <taxon>Sclerotiniaceae</taxon>
        <taxon>Sclerotinia</taxon>
    </lineage>
</organism>
<dbReference type="VEuPathDB" id="FungiDB:sscle_01g001300"/>
<feature type="domain" description="Enoyl reductase (ER)" evidence="4">
    <location>
        <begin position="14"/>
        <end position="363"/>
    </location>
</feature>
<dbReference type="PANTHER" id="PTHR45348">
    <property type="entry name" value="HYPOTHETICAL OXIDOREDUCTASE (EUROFUNG)"/>
    <property type="match status" value="1"/>
</dbReference>
<name>A0A1D9PRS7_SCLS1</name>
<evidence type="ECO:0000313" key="5">
    <source>
        <dbReference type="EMBL" id="APA05360.1"/>
    </source>
</evidence>
<dbReference type="InterPro" id="IPR020843">
    <property type="entry name" value="ER"/>
</dbReference>
<dbReference type="InterPro" id="IPR011032">
    <property type="entry name" value="GroES-like_sf"/>
</dbReference>
<dbReference type="InterPro" id="IPR047122">
    <property type="entry name" value="Trans-enoyl_RdTase-like"/>
</dbReference>
<dbReference type="SMART" id="SM00829">
    <property type="entry name" value="PKS_ER"/>
    <property type="match status" value="1"/>
</dbReference>
<accession>A0A1D9PRS7</accession>